<feature type="binding site" evidence="14">
    <location>
        <begin position="85"/>
        <end position="92"/>
    </location>
    <ligand>
        <name>ATP</name>
        <dbReference type="ChEBI" id="CHEBI:30616"/>
    </ligand>
</feature>
<evidence type="ECO:0000256" key="16">
    <source>
        <dbReference type="SAM" id="Coils"/>
    </source>
</evidence>
<organism evidence="19 20">
    <name type="scientific">Fasciolopsis buskii</name>
    <dbReference type="NCBI Taxonomy" id="27845"/>
    <lineage>
        <taxon>Eukaryota</taxon>
        <taxon>Metazoa</taxon>
        <taxon>Spiralia</taxon>
        <taxon>Lophotrochozoa</taxon>
        <taxon>Platyhelminthes</taxon>
        <taxon>Trematoda</taxon>
        <taxon>Digenea</taxon>
        <taxon>Plagiorchiida</taxon>
        <taxon>Echinostomata</taxon>
        <taxon>Echinostomatoidea</taxon>
        <taxon>Fasciolidae</taxon>
        <taxon>Fasciolopsis</taxon>
    </lineage>
</organism>
<gene>
    <name evidence="19" type="ORF">FBUS_02917</name>
</gene>
<evidence type="ECO:0000256" key="17">
    <source>
        <dbReference type="SAM" id="MobiDB-lite"/>
    </source>
</evidence>
<evidence type="ECO:0000256" key="7">
    <source>
        <dbReference type="ARBA" id="ARBA00022776"/>
    </source>
</evidence>
<accession>A0A8E0VH44</accession>
<keyword evidence="12" id="KW-0131">Cell cycle</keyword>
<evidence type="ECO:0000259" key="18">
    <source>
        <dbReference type="PROSITE" id="PS50067"/>
    </source>
</evidence>
<reference evidence="19" key="1">
    <citation type="submission" date="2019-05" db="EMBL/GenBank/DDBJ databases">
        <title>Annotation for the trematode Fasciolopsis buski.</title>
        <authorList>
            <person name="Choi Y.-J."/>
        </authorList>
    </citation>
    <scope>NUCLEOTIDE SEQUENCE</scope>
    <source>
        <strain evidence="19">HT</strain>
        <tissue evidence="19">Whole worm</tissue>
    </source>
</reference>
<dbReference type="InterPro" id="IPR027417">
    <property type="entry name" value="P-loop_NTPase"/>
</dbReference>
<dbReference type="AlphaFoldDB" id="A0A8E0VH44"/>
<dbReference type="GO" id="GO:0008574">
    <property type="term" value="F:plus-end-directed microtubule motor activity"/>
    <property type="evidence" value="ECO:0007669"/>
    <property type="project" value="TreeGrafter"/>
</dbReference>
<dbReference type="GO" id="GO:0090307">
    <property type="term" value="P:mitotic spindle assembly"/>
    <property type="evidence" value="ECO:0007669"/>
    <property type="project" value="TreeGrafter"/>
</dbReference>
<dbReference type="GO" id="GO:0005634">
    <property type="term" value="C:nucleus"/>
    <property type="evidence" value="ECO:0007669"/>
    <property type="project" value="TreeGrafter"/>
</dbReference>
<evidence type="ECO:0000256" key="3">
    <source>
        <dbReference type="ARBA" id="ARBA00022553"/>
    </source>
</evidence>
<feature type="coiled-coil region" evidence="16">
    <location>
        <begin position="354"/>
        <end position="418"/>
    </location>
</feature>
<dbReference type="SMART" id="SM00129">
    <property type="entry name" value="KISc"/>
    <property type="match status" value="1"/>
</dbReference>
<feature type="region of interest" description="Disordered" evidence="17">
    <location>
        <begin position="860"/>
        <end position="893"/>
    </location>
</feature>
<dbReference type="InterPro" id="IPR001752">
    <property type="entry name" value="Kinesin_motor_dom"/>
</dbReference>
<dbReference type="GO" id="GO:0051231">
    <property type="term" value="P:spindle elongation"/>
    <property type="evidence" value="ECO:0007669"/>
    <property type="project" value="TreeGrafter"/>
</dbReference>
<evidence type="ECO:0000256" key="2">
    <source>
        <dbReference type="ARBA" id="ARBA00022490"/>
    </source>
</evidence>
<keyword evidence="8 14" id="KW-0067">ATP-binding</keyword>
<dbReference type="GO" id="GO:0008017">
    <property type="term" value="F:microtubule binding"/>
    <property type="evidence" value="ECO:0007669"/>
    <property type="project" value="InterPro"/>
</dbReference>
<dbReference type="SUPFAM" id="SSF52540">
    <property type="entry name" value="P-loop containing nucleoside triphosphate hydrolases"/>
    <property type="match status" value="1"/>
</dbReference>
<keyword evidence="6 14" id="KW-0547">Nucleotide-binding</keyword>
<dbReference type="OrthoDB" id="3176171at2759"/>
<evidence type="ECO:0000256" key="15">
    <source>
        <dbReference type="RuleBase" id="RU000394"/>
    </source>
</evidence>
<evidence type="ECO:0000256" key="11">
    <source>
        <dbReference type="ARBA" id="ARBA00023212"/>
    </source>
</evidence>
<feature type="domain" description="Kinesin motor" evidence="18">
    <location>
        <begin position="5"/>
        <end position="338"/>
    </location>
</feature>
<dbReference type="EMBL" id="LUCM01007902">
    <property type="protein sequence ID" value="KAA0189227.1"/>
    <property type="molecule type" value="Genomic_DNA"/>
</dbReference>
<comment type="caution">
    <text evidence="19">The sequence shown here is derived from an EMBL/GenBank/DDBJ whole genome shotgun (WGS) entry which is preliminary data.</text>
</comment>
<evidence type="ECO:0000313" key="19">
    <source>
        <dbReference type="EMBL" id="KAA0189227.1"/>
    </source>
</evidence>
<evidence type="ECO:0000313" key="20">
    <source>
        <dbReference type="Proteomes" id="UP000728185"/>
    </source>
</evidence>
<dbReference type="InterPro" id="IPR047241">
    <property type="entry name" value="KIF11-like_kin_motor_dom"/>
</dbReference>
<evidence type="ECO:0000256" key="1">
    <source>
        <dbReference type="ARBA" id="ARBA00004245"/>
    </source>
</evidence>
<dbReference type="Pfam" id="PF13931">
    <property type="entry name" value="Microtub_bind"/>
    <property type="match status" value="1"/>
</dbReference>
<dbReference type="GO" id="GO:0051301">
    <property type="term" value="P:cell division"/>
    <property type="evidence" value="ECO:0007669"/>
    <property type="project" value="UniProtKB-KW"/>
</dbReference>
<protein>
    <recommendedName>
        <fullName evidence="15">Kinesin-like protein</fullName>
    </recommendedName>
</protein>
<dbReference type="InterPro" id="IPR047149">
    <property type="entry name" value="KIF11-like"/>
</dbReference>
<keyword evidence="10 14" id="KW-0505">Motor protein</keyword>
<dbReference type="GO" id="GO:0072686">
    <property type="term" value="C:mitotic spindle"/>
    <property type="evidence" value="ECO:0007669"/>
    <property type="project" value="TreeGrafter"/>
</dbReference>
<feature type="compositionally biased region" description="Polar residues" evidence="17">
    <location>
        <begin position="877"/>
        <end position="893"/>
    </location>
</feature>
<keyword evidence="5 15" id="KW-0493">Microtubule</keyword>
<name>A0A8E0VH44_9TREM</name>
<evidence type="ECO:0000256" key="6">
    <source>
        <dbReference type="ARBA" id="ARBA00022741"/>
    </source>
</evidence>
<dbReference type="PROSITE" id="PS00411">
    <property type="entry name" value="KINESIN_MOTOR_1"/>
    <property type="match status" value="1"/>
</dbReference>
<evidence type="ECO:0000256" key="9">
    <source>
        <dbReference type="ARBA" id="ARBA00023054"/>
    </source>
</evidence>
<keyword evidence="11" id="KW-0206">Cytoskeleton</keyword>
<feature type="compositionally biased region" description="Basic and acidic residues" evidence="17">
    <location>
        <begin position="860"/>
        <end position="869"/>
    </location>
</feature>
<evidence type="ECO:0000256" key="12">
    <source>
        <dbReference type="ARBA" id="ARBA00023306"/>
    </source>
</evidence>
<evidence type="ECO:0000256" key="8">
    <source>
        <dbReference type="ARBA" id="ARBA00022840"/>
    </source>
</evidence>
<dbReference type="PANTHER" id="PTHR47970">
    <property type="entry name" value="KINESIN-LIKE PROTEIN KIF11"/>
    <property type="match status" value="1"/>
</dbReference>
<dbReference type="Gene3D" id="3.40.850.10">
    <property type="entry name" value="Kinesin motor domain"/>
    <property type="match status" value="1"/>
</dbReference>
<dbReference type="GO" id="GO:0005524">
    <property type="term" value="F:ATP binding"/>
    <property type="evidence" value="ECO:0007669"/>
    <property type="project" value="UniProtKB-UniRule"/>
</dbReference>
<keyword evidence="7" id="KW-0498">Mitosis</keyword>
<keyword evidence="3" id="KW-0597">Phosphoprotein</keyword>
<dbReference type="FunFam" id="3.40.850.10:FF:000019">
    <property type="entry name" value="Kinesin-like protein KIN-5D"/>
    <property type="match status" value="1"/>
</dbReference>
<dbReference type="PANTHER" id="PTHR47970:SF12">
    <property type="entry name" value="KINESIN FAMILY MEMBER 11"/>
    <property type="match status" value="1"/>
</dbReference>
<dbReference type="PROSITE" id="PS50067">
    <property type="entry name" value="KINESIN_MOTOR_2"/>
    <property type="match status" value="1"/>
</dbReference>
<keyword evidence="9 16" id="KW-0175">Coiled coil</keyword>
<evidence type="ECO:0000256" key="5">
    <source>
        <dbReference type="ARBA" id="ARBA00022701"/>
    </source>
</evidence>
<evidence type="ECO:0000256" key="13">
    <source>
        <dbReference type="ARBA" id="ARBA00034704"/>
    </source>
</evidence>
<sequence>MSQQNIKVAVRCRPLNKSETEKGALNCIDCSREKVTVKERTSSKVFTFDYVFGPYSKQVDLYNTMVAPLVEEILTGYNCTIFAYGQTGSGKTFTMTGERSDRLRFAWEDDPLVGVIPRSLSHLFGTLSKTNLDFSVRVSFLEVYNEELFDLLSSTETNRLVIYDDVNRKGSVVVKGLREIGVLDKDEVYSVIEKGLARRQTASTLLNAQSSRSHSIFTVIVHIKEIHPTTGEELLRIGKLHLVDLAGSECIGRSGAIDKRAREAGSINQSLLTLGRVITALVDHAPHIPYRESKLTRLLQDSLGGKTKTSIIATISPSSVCLEETLSTLEYAHRAKNIQNRPEINAKLTKTDLVRCYNVELERLRRDLEAARTKTGIFLAEENYKALQAQLEQQRARINDLEERREILEYDLNQLQEMFTLAQTELEESRECRNAIENELIACQLNLEKLHVRLIKTRFRLEEEEFLRRAHQKTESTLREQAECLLSTSKTVINDVSSLHRKLDKLAQEVLKKQFTDRIASEWLDAAQKLREFVADQTNSTQRSCEEIFLPYCERVKKMCDQFFVHVDAMRGIVATNHDLSMEFSGRVSGMIDRLGQYASECTESLVAQNEFHTKIIERWNRYCARDDSVRQNILSALDELSEERQQLSMKFEECRGLSADACQNCVRKLSDAKLELTLAKKQAEENEQKAQETHCSRLLELHNHVDSLSSIHEEFKSKIAIFLDSIRRNALQFADVGLGNVLRLRVSEWNPGNVSDIHEGASAEFYKLINSTKQSVLDLIDKTAKDSLKTENLFDEQPSKELADIRDSLARFSTRLLDRLCEVLQEYQPTGETPQRQTFNIPLELARTNSHDQLLTQFRSDRQTRGLEEVSVTPLPDTNSSFGDSSQTNPLQRISDPVDLLSVEDKENRICTSDLNNSQMPKSNADTPFKLAERHVHRTRR</sequence>
<dbReference type="GO" id="GO:0005876">
    <property type="term" value="C:spindle microtubule"/>
    <property type="evidence" value="ECO:0007669"/>
    <property type="project" value="TreeGrafter"/>
</dbReference>
<keyword evidence="20" id="KW-1185">Reference proteome</keyword>
<dbReference type="Proteomes" id="UP000728185">
    <property type="component" value="Unassembled WGS sequence"/>
</dbReference>
<dbReference type="InterPro" id="IPR025901">
    <property type="entry name" value="Kinesin-assoc_MT-bd_dom"/>
</dbReference>
<evidence type="ECO:0000256" key="14">
    <source>
        <dbReference type="PROSITE-ProRule" id="PRU00283"/>
    </source>
</evidence>
<comment type="similarity">
    <text evidence="13">Belongs to the TRAFAC class myosin-kinesin ATPase superfamily. Kinesin family. KIN-5/BimC subfamily.</text>
</comment>
<comment type="subcellular location">
    <subcellularLocation>
        <location evidence="1">Cytoplasm</location>
        <location evidence="1">Cytoskeleton</location>
    </subcellularLocation>
</comment>
<dbReference type="PRINTS" id="PR00380">
    <property type="entry name" value="KINESINHEAVY"/>
</dbReference>
<evidence type="ECO:0000256" key="10">
    <source>
        <dbReference type="ARBA" id="ARBA00023175"/>
    </source>
</evidence>
<keyword evidence="4" id="KW-0132">Cell division</keyword>
<dbReference type="Pfam" id="PF00225">
    <property type="entry name" value="Kinesin"/>
    <property type="match status" value="1"/>
</dbReference>
<feature type="coiled-coil region" evidence="16">
    <location>
        <begin position="631"/>
        <end position="694"/>
    </location>
</feature>
<dbReference type="CDD" id="cd01364">
    <property type="entry name" value="KISc_BimC_Eg5"/>
    <property type="match status" value="1"/>
</dbReference>
<proteinExistence type="inferred from homology"/>
<dbReference type="InterPro" id="IPR036961">
    <property type="entry name" value="Kinesin_motor_dom_sf"/>
</dbReference>
<dbReference type="GO" id="GO:0007018">
    <property type="term" value="P:microtubule-based movement"/>
    <property type="evidence" value="ECO:0007669"/>
    <property type="project" value="InterPro"/>
</dbReference>
<keyword evidence="2" id="KW-0963">Cytoplasm</keyword>
<evidence type="ECO:0000256" key="4">
    <source>
        <dbReference type="ARBA" id="ARBA00022618"/>
    </source>
</evidence>
<dbReference type="InterPro" id="IPR019821">
    <property type="entry name" value="Kinesin_motor_CS"/>
</dbReference>